<accession>A0AAD5U0X1</accession>
<keyword evidence="4" id="KW-1185">Reference proteome</keyword>
<feature type="compositionally biased region" description="Polar residues" evidence="1">
    <location>
        <begin position="108"/>
        <end position="118"/>
    </location>
</feature>
<feature type="signal peptide" evidence="2">
    <location>
        <begin position="1"/>
        <end position="16"/>
    </location>
</feature>
<feature type="chain" id="PRO_5042039282" evidence="2">
    <location>
        <begin position="17"/>
        <end position="150"/>
    </location>
</feature>
<evidence type="ECO:0000313" key="4">
    <source>
        <dbReference type="Proteomes" id="UP001211065"/>
    </source>
</evidence>
<proteinExistence type="predicted"/>
<dbReference type="EMBL" id="JADGJW010000777">
    <property type="protein sequence ID" value="KAJ3212478.1"/>
    <property type="molecule type" value="Genomic_DNA"/>
</dbReference>
<dbReference type="AlphaFoldDB" id="A0AAD5U0X1"/>
<feature type="region of interest" description="Disordered" evidence="1">
    <location>
        <begin position="106"/>
        <end position="150"/>
    </location>
</feature>
<reference evidence="3" key="1">
    <citation type="submission" date="2020-05" db="EMBL/GenBank/DDBJ databases">
        <title>Phylogenomic resolution of chytrid fungi.</title>
        <authorList>
            <person name="Stajich J.E."/>
            <person name="Amses K."/>
            <person name="Simmons R."/>
            <person name="Seto K."/>
            <person name="Myers J."/>
            <person name="Bonds A."/>
            <person name="Quandt C.A."/>
            <person name="Barry K."/>
            <person name="Liu P."/>
            <person name="Grigoriev I."/>
            <person name="Longcore J.E."/>
            <person name="James T.Y."/>
        </authorList>
    </citation>
    <scope>NUCLEOTIDE SEQUENCE</scope>
    <source>
        <strain evidence="3">JEL0476</strain>
    </source>
</reference>
<evidence type="ECO:0000313" key="3">
    <source>
        <dbReference type="EMBL" id="KAJ3212478.1"/>
    </source>
</evidence>
<gene>
    <name evidence="3" type="ORF">HK099_007721</name>
</gene>
<protein>
    <submittedName>
        <fullName evidence="3">Uncharacterized protein</fullName>
    </submittedName>
</protein>
<comment type="caution">
    <text evidence="3">The sequence shown here is derived from an EMBL/GenBank/DDBJ whole genome shotgun (WGS) entry which is preliminary data.</text>
</comment>
<dbReference type="Proteomes" id="UP001211065">
    <property type="component" value="Unassembled WGS sequence"/>
</dbReference>
<evidence type="ECO:0000256" key="2">
    <source>
        <dbReference type="SAM" id="SignalP"/>
    </source>
</evidence>
<keyword evidence="2" id="KW-0732">Signal</keyword>
<sequence length="150" mass="15495">MKLSFFIATLLAFTTALPTPQEQVVAVDSAAGQNVEQAAESVSVLTPETTNPDAQGQAEAAAKAEAEKVDVVGACSDDITIPCSNDNQVVSINSIGGQNVEQAAESESVLTANTVSPDKNQQAQAEAKAEQDKQEVQNCVADDSVPCASE</sequence>
<evidence type="ECO:0000256" key="1">
    <source>
        <dbReference type="SAM" id="MobiDB-lite"/>
    </source>
</evidence>
<organism evidence="3 4">
    <name type="scientific">Clydaea vesicula</name>
    <dbReference type="NCBI Taxonomy" id="447962"/>
    <lineage>
        <taxon>Eukaryota</taxon>
        <taxon>Fungi</taxon>
        <taxon>Fungi incertae sedis</taxon>
        <taxon>Chytridiomycota</taxon>
        <taxon>Chytridiomycota incertae sedis</taxon>
        <taxon>Chytridiomycetes</taxon>
        <taxon>Lobulomycetales</taxon>
        <taxon>Lobulomycetaceae</taxon>
        <taxon>Clydaea</taxon>
    </lineage>
</organism>
<name>A0AAD5U0X1_9FUNG</name>